<proteinExistence type="inferred from homology"/>
<protein>
    <recommendedName>
        <fullName evidence="1">2-hydroxychromene-2-carboxylate isomerase</fullName>
        <ecNumber evidence="1">5.99.1.4</ecNumber>
    </recommendedName>
</protein>
<reference evidence="4" key="1">
    <citation type="journal article" date="2019" name="Int. J. Syst. Evol. Microbiol.">
        <title>The Global Catalogue of Microorganisms (GCM) 10K type strain sequencing project: providing services to taxonomists for standard genome sequencing and annotation.</title>
        <authorList>
            <consortium name="The Broad Institute Genomics Platform"/>
            <consortium name="The Broad Institute Genome Sequencing Center for Infectious Disease"/>
            <person name="Wu L."/>
            <person name="Ma J."/>
        </authorList>
    </citation>
    <scope>NUCLEOTIDE SEQUENCE [LARGE SCALE GENOMIC DNA]</scope>
    <source>
        <strain evidence="4">CGMCC 4.7277</strain>
    </source>
</reference>
<dbReference type="PANTHER" id="PTHR42943:SF2">
    <property type="entry name" value="GLUTATHIONE S-TRANSFERASE KAPPA 1"/>
    <property type="match status" value="1"/>
</dbReference>
<comment type="caution">
    <text evidence="3">The sequence shown here is derived from an EMBL/GenBank/DDBJ whole genome shotgun (WGS) entry which is preliminary data.</text>
</comment>
<evidence type="ECO:0000259" key="2">
    <source>
        <dbReference type="Pfam" id="PF01323"/>
    </source>
</evidence>
<dbReference type="EMBL" id="JBHSMX010000066">
    <property type="protein sequence ID" value="MFC5523748.1"/>
    <property type="molecule type" value="Genomic_DNA"/>
</dbReference>
<evidence type="ECO:0000256" key="1">
    <source>
        <dbReference type="PIRNR" id="PIRNR006386"/>
    </source>
</evidence>
<dbReference type="InterPro" id="IPR051924">
    <property type="entry name" value="GST_Kappa/NadH"/>
</dbReference>
<sequence>MIEFFFDCSSPWTYLAFRNLQPLAADLKETISWRPVLVGGIFNSVNKGIYAAREDMSSPRNRYMLKDVQDHAREAGLHIRFPPKVFPVNSVKAMRGCLWIAQDAQAKTHYLAFVEATFAAYFGREEDISQDDVLAAICRQVGIDARAFSAGIARPDIKEQLKANTDEAIRRGAFGSPTFFVGEDMYFGNDRLPLLRSAVLRARA</sequence>
<accession>A0ABW0QGN8</accession>
<evidence type="ECO:0000313" key="3">
    <source>
        <dbReference type="EMBL" id="MFC5523748.1"/>
    </source>
</evidence>
<dbReference type="PANTHER" id="PTHR42943">
    <property type="entry name" value="GLUTATHIONE S-TRANSFERASE KAPPA"/>
    <property type="match status" value="1"/>
</dbReference>
<name>A0ABW0QGN8_9BURK</name>
<dbReference type="InterPro" id="IPR044087">
    <property type="entry name" value="NahD-like"/>
</dbReference>
<comment type="catalytic activity">
    <reaction evidence="1">
        <text>2-hydroxychromene-2-carboxylate = (3E)-4-(2-hydroxyphenyl)-2-oxobut-3-enoate</text>
        <dbReference type="Rhea" id="RHEA:27401"/>
        <dbReference type="ChEBI" id="CHEBI:59350"/>
        <dbReference type="ChEBI" id="CHEBI:59353"/>
        <dbReference type="EC" id="5.99.1.4"/>
    </reaction>
</comment>
<keyword evidence="4" id="KW-1185">Reference proteome</keyword>
<dbReference type="PIRSF" id="PIRSF006386">
    <property type="entry name" value="HCCAis_GSTk"/>
    <property type="match status" value="1"/>
</dbReference>
<dbReference type="InterPro" id="IPR014440">
    <property type="entry name" value="HCCAis_GSTk"/>
</dbReference>
<organism evidence="3 4">
    <name type="scientific">Polaromonas jejuensis</name>
    <dbReference type="NCBI Taxonomy" id="457502"/>
    <lineage>
        <taxon>Bacteria</taxon>
        <taxon>Pseudomonadati</taxon>
        <taxon>Pseudomonadota</taxon>
        <taxon>Betaproteobacteria</taxon>
        <taxon>Burkholderiales</taxon>
        <taxon>Comamonadaceae</taxon>
        <taxon>Polaromonas</taxon>
    </lineage>
</organism>
<dbReference type="RefSeq" id="WP_068834830.1">
    <property type="nucleotide sequence ID" value="NZ_JBHSMX010000066.1"/>
</dbReference>
<dbReference type="Proteomes" id="UP001596084">
    <property type="component" value="Unassembled WGS sequence"/>
</dbReference>
<evidence type="ECO:0000313" key="4">
    <source>
        <dbReference type="Proteomes" id="UP001596084"/>
    </source>
</evidence>
<comment type="similarity">
    <text evidence="1">Belongs to the GST superfamily. NadH family.</text>
</comment>
<dbReference type="EC" id="5.99.1.4" evidence="1"/>
<dbReference type="GO" id="GO:0016853">
    <property type="term" value="F:isomerase activity"/>
    <property type="evidence" value="ECO:0007669"/>
    <property type="project" value="UniProtKB-KW"/>
</dbReference>
<dbReference type="Pfam" id="PF01323">
    <property type="entry name" value="DSBA"/>
    <property type="match status" value="1"/>
</dbReference>
<feature type="domain" description="DSBA-like thioredoxin" evidence="2">
    <location>
        <begin position="2"/>
        <end position="198"/>
    </location>
</feature>
<dbReference type="CDD" id="cd03022">
    <property type="entry name" value="DsbA_HCCA_Iso"/>
    <property type="match status" value="1"/>
</dbReference>
<dbReference type="InterPro" id="IPR036249">
    <property type="entry name" value="Thioredoxin-like_sf"/>
</dbReference>
<dbReference type="SUPFAM" id="SSF52833">
    <property type="entry name" value="Thioredoxin-like"/>
    <property type="match status" value="1"/>
</dbReference>
<gene>
    <name evidence="3" type="ORF">ACFPP7_22920</name>
</gene>
<dbReference type="InterPro" id="IPR001853">
    <property type="entry name" value="DSBA-like_thioredoxin_dom"/>
</dbReference>
<dbReference type="Gene3D" id="3.40.30.10">
    <property type="entry name" value="Glutaredoxin"/>
    <property type="match status" value="1"/>
</dbReference>
<keyword evidence="1 3" id="KW-0413">Isomerase</keyword>